<proteinExistence type="predicted"/>
<sequence>MKGYFETHILIPGFIVTRSGLPAAVRFRKSWQLHNTEGTVSRSLVSDIHDWPRKLVSGD</sequence>
<protein>
    <submittedName>
        <fullName evidence="1">Uncharacterized protein</fullName>
    </submittedName>
</protein>
<accession>A0A5B7I9U6</accession>
<organism evidence="1 2">
    <name type="scientific">Portunus trituberculatus</name>
    <name type="common">Swimming crab</name>
    <name type="synonym">Neptunus trituberculatus</name>
    <dbReference type="NCBI Taxonomy" id="210409"/>
    <lineage>
        <taxon>Eukaryota</taxon>
        <taxon>Metazoa</taxon>
        <taxon>Ecdysozoa</taxon>
        <taxon>Arthropoda</taxon>
        <taxon>Crustacea</taxon>
        <taxon>Multicrustacea</taxon>
        <taxon>Malacostraca</taxon>
        <taxon>Eumalacostraca</taxon>
        <taxon>Eucarida</taxon>
        <taxon>Decapoda</taxon>
        <taxon>Pleocyemata</taxon>
        <taxon>Brachyura</taxon>
        <taxon>Eubrachyura</taxon>
        <taxon>Portunoidea</taxon>
        <taxon>Portunidae</taxon>
        <taxon>Portuninae</taxon>
        <taxon>Portunus</taxon>
    </lineage>
</organism>
<reference evidence="1 2" key="1">
    <citation type="submission" date="2019-05" db="EMBL/GenBank/DDBJ databases">
        <title>Another draft genome of Portunus trituberculatus and its Hox gene families provides insights of decapod evolution.</title>
        <authorList>
            <person name="Jeong J.-H."/>
            <person name="Song I."/>
            <person name="Kim S."/>
            <person name="Choi T."/>
            <person name="Kim D."/>
            <person name="Ryu S."/>
            <person name="Kim W."/>
        </authorList>
    </citation>
    <scope>NUCLEOTIDE SEQUENCE [LARGE SCALE GENOMIC DNA]</scope>
    <source>
        <tissue evidence="1">Muscle</tissue>
    </source>
</reference>
<evidence type="ECO:0000313" key="1">
    <source>
        <dbReference type="EMBL" id="MPC78669.1"/>
    </source>
</evidence>
<name>A0A5B7I9U6_PORTR</name>
<gene>
    <name evidence="1" type="ORF">E2C01_073163</name>
</gene>
<dbReference type="AlphaFoldDB" id="A0A5B7I9U6"/>
<keyword evidence="2" id="KW-1185">Reference proteome</keyword>
<evidence type="ECO:0000313" key="2">
    <source>
        <dbReference type="Proteomes" id="UP000324222"/>
    </source>
</evidence>
<dbReference type="EMBL" id="VSRR010049052">
    <property type="protein sequence ID" value="MPC78669.1"/>
    <property type="molecule type" value="Genomic_DNA"/>
</dbReference>
<comment type="caution">
    <text evidence="1">The sequence shown here is derived from an EMBL/GenBank/DDBJ whole genome shotgun (WGS) entry which is preliminary data.</text>
</comment>
<dbReference type="Proteomes" id="UP000324222">
    <property type="component" value="Unassembled WGS sequence"/>
</dbReference>